<organism evidence="1 2">
    <name type="scientific">Genlisea aurea</name>
    <dbReference type="NCBI Taxonomy" id="192259"/>
    <lineage>
        <taxon>Eukaryota</taxon>
        <taxon>Viridiplantae</taxon>
        <taxon>Streptophyta</taxon>
        <taxon>Embryophyta</taxon>
        <taxon>Tracheophyta</taxon>
        <taxon>Spermatophyta</taxon>
        <taxon>Magnoliopsida</taxon>
        <taxon>eudicotyledons</taxon>
        <taxon>Gunneridae</taxon>
        <taxon>Pentapetalae</taxon>
        <taxon>asterids</taxon>
        <taxon>lamiids</taxon>
        <taxon>Lamiales</taxon>
        <taxon>Lentibulariaceae</taxon>
        <taxon>Genlisea</taxon>
    </lineage>
</organism>
<dbReference type="OrthoDB" id="1721100at2759"/>
<feature type="non-terminal residue" evidence="1">
    <location>
        <position position="125"/>
    </location>
</feature>
<comment type="caution">
    <text evidence="1">The sequence shown here is derived from an EMBL/GenBank/DDBJ whole genome shotgun (WGS) entry which is preliminary data.</text>
</comment>
<dbReference type="AlphaFoldDB" id="S8CV73"/>
<reference evidence="1 2" key="1">
    <citation type="journal article" date="2013" name="BMC Genomics">
        <title>The miniature genome of a carnivorous plant Genlisea aurea contains a low number of genes and short non-coding sequences.</title>
        <authorList>
            <person name="Leushkin E.V."/>
            <person name="Sutormin R.A."/>
            <person name="Nabieva E.R."/>
            <person name="Penin A.A."/>
            <person name="Kondrashov A.S."/>
            <person name="Logacheva M.D."/>
        </authorList>
    </citation>
    <scope>NUCLEOTIDE SEQUENCE [LARGE SCALE GENOMIC DNA]</scope>
</reference>
<evidence type="ECO:0000313" key="2">
    <source>
        <dbReference type="Proteomes" id="UP000015453"/>
    </source>
</evidence>
<keyword evidence="2" id="KW-1185">Reference proteome</keyword>
<name>S8CV73_9LAMI</name>
<sequence length="125" mass="14027">HCSRFSLRCLQKLFSLCRFETGDWNSSKSEISQVSVTTLIARCDFILSKFLTDENSLGVRSMPLVRENEVVFVLQELSGLVIHPETANYLPLRPHLKVGIVGPENAGRRTHLLALFPSLCELVVS</sequence>
<dbReference type="PANTHER" id="PTHR34199">
    <property type="entry name" value="NUMOD3 MOTIF FAMILY PROTEIN, EXPRESSED"/>
    <property type="match status" value="1"/>
</dbReference>
<dbReference type="EMBL" id="AUSU01001328">
    <property type="protein sequence ID" value="EPS71269.1"/>
    <property type="molecule type" value="Genomic_DNA"/>
</dbReference>
<gene>
    <name evidence="1" type="ORF">M569_03490</name>
</gene>
<dbReference type="PANTHER" id="PTHR34199:SF4">
    <property type="entry name" value="ARM REPEAT SUPERFAMILY PROTEIN"/>
    <property type="match status" value="1"/>
</dbReference>
<accession>S8CV73</accession>
<dbReference type="Proteomes" id="UP000015453">
    <property type="component" value="Unassembled WGS sequence"/>
</dbReference>
<evidence type="ECO:0000313" key="1">
    <source>
        <dbReference type="EMBL" id="EPS71269.1"/>
    </source>
</evidence>
<proteinExistence type="predicted"/>
<protein>
    <submittedName>
        <fullName evidence="1">Uncharacterized protein</fullName>
    </submittedName>
</protein>
<feature type="non-terminal residue" evidence="1">
    <location>
        <position position="1"/>
    </location>
</feature>